<name>A0A7S1BGR9_9STRA</name>
<gene>
    <name evidence="3" type="ORF">CHYS00102_LOCUS12605</name>
</gene>
<dbReference type="Pfam" id="PF00293">
    <property type="entry name" value="NUDIX"/>
    <property type="match status" value="1"/>
</dbReference>
<dbReference type="AlphaFoldDB" id="A0A7S1BGR9"/>
<proteinExistence type="predicted"/>
<dbReference type="GO" id="GO:0003824">
    <property type="term" value="F:catalytic activity"/>
    <property type="evidence" value="ECO:0007669"/>
    <property type="project" value="UniProtKB-ARBA"/>
</dbReference>
<dbReference type="InterPro" id="IPR015797">
    <property type="entry name" value="NUDIX_hydrolase-like_dom_sf"/>
</dbReference>
<dbReference type="Gene3D" id="3.90.79.10">
    <property type="entry name" value="Nucleoside Triphosphate Pyrophosphohydrolase"/>
    <property type="match status" value="1"/>
</dbReference>
<organism evidence="3">
    <name type="scientific">Corethron hystrix</name>
    <dbReference type="NCBI Taxonomy" id="216773"/>
    <lineage>
        <taxon>Eukaryota</taxon>
        <taxon>Sar</taxon>
        <taxon>Stramenopiles</taxon>
        <taxon>Ochrophyta</taxon>
        <taxon>Bacillariophyta</taxon>
        <taxon>Coscinodiscophyceae</taxon>
        <taxon>Corethrophycidae</taxon>
        <taxon>Corethrales</taxon>
        <taxon>Corethraceae</taxon>
        <taxon>Corethron</taxon>
    </lineage>
</organism>
<feature type="domain" description="Nudix hydrolase" evidence="2">
    <location>
        <begin position="64"/>
        <end position="219"/>
    </location>
</feature>
<dbReference type="PANTHER" id="PTHR10885">
    <property type="entry name" value="ISOPENTENYL-DIPHOSPHATE DELTA-ISOMERASE"/>
    <property type="match status" value="1"/>
</dbReference>
<evidence type="ECO:0000259" key="2">
    <source>
        <dbReference type="PROSITE" id="PS51462"/>
    </source>
</evidence>
<feature type="region of interest" description="Disordered" evidence="1">
    <location>
        <begin position="1"/>
        <end position="21"/>
    </location>
</feature>
<sequence length="248" mass="27994">MTEESPPLSTPKASAHRSSEANTLARAIVEGTTRDASERVCTVTKENVPTPSGRARVEVRRHNLWHRATYVVLVRAKKNGRSTVKTGFWRPNPCTTQILVQLRSDIKDYCPGCYDPAPGGVVGFGESTELNARREIEEEMGLDANAVDLQRAFTFQYEDERVRVWGDLFYGFVEWSVNIASDMRLQEEEVQAVEWMTMQEMEERSIATRGCDWLPDGLLGARLFVQYATDLAEGRGTVGNINNYVLRE</sequence>
<dbReference type="EMBL" id="HBFR01017283">
    <property type="protein sequence ID" value="CAD8885408.1"/>
    <property type="molecule type" value="Transcribed_RNA"/>
</dbReference>
<protein>
    <recommendedName>
        <fullName evidence="2">Nudix hydrolase domain-containing protein</fullName>
    </recommendedName>
</protein>
<dbReference type="PROSITE" id="PS51462">
    <property type="entry name" value="NUDIX"/>
    <property type="match status" value="1"/>
</dbReference>
<dbReference type="CDD" id="cd04697">
    <property type="entry name" value="NUDIX_Hydrolase"/>
    <property type="match status" value="1"/>
</dbReference>
<reference evidence="3" key="1">
    <citation type="submission" date="2021-01" db="EMBL/GenBank/DDBJ databases">
        <authorList>
            <person name="Corre E."/>
            <person name="Pelletier E."/>
            <person name="Niang G."/>
            <person name="Scheremetjew M."/>
            <person name="Finn R."/>
            <person name="Kale V."/>
            <person name="Holt S."/>
            <person name="Cochrane G."/>
            <person name="Meng A."/>
            <person name="Brown T."/>
            <person name="Cohen L."/>
        </authorList>
    </citation>
    <scope>NUCLEOTIDE SEQUENCE</scope>
    <source>
        <strain evidence="3">308</strain>
    </source>
</reference>
<dbReference type="InterPro" id="IPR000086">
    <property type="entry name" value="NUDIX_hydrolase_dom"/>
</dbReference>
<accession>A0A7S1BGR9</accession>
<dbReference type="SUPFAM" id="SSF55811">
    <property type="entry name" value="Nudix"/>
    <property type="match status" value="1"/>
</dbReference>
<evidence type="ECO:0000256" key="1">
    <source>
        <dbReference type="SAM" id="MobiDB-lite"/>
    </source>
</evidence>
<evidence type="ECO:0000313" key="3">
    <source>
        <dbReference type="EMBL" id="CAD8885408.1"/>
    </source>
</evidence>
<dbReference type="PANTHER" id="PTHR10885:SF0">
    <property type="entry name" value="ISOPENTENYL-DIPHOSPHATE DELTA-ISOMERASE"/>
    <property type="match status" value="1"/>
</dbReference>